<sequence>MSGGRFSLFGDEEDEVPPTPIPGSFPTGIPEPASTVPVAVLESLPGTPHSEPSTSTPAQNIPPGPSGSPPISGLPIPVHGSRDQAIEPDGVNEDSNAPPIMASPPQNGASTSSSPRTSVVTTPIAEDPMHPPGAIDGIASVAELTLETNRREETPPTPELNLASNVVIDPLPIPVVTPPTGSVPGEPEDKIPPASSDEPPQDTPPTSEERAQFAADTFLATGDLEAASEAIAELKNMLSAGAEVPPSKRADITEVLSTILSQRFEYFGDVDDMEEAVETQLQLAELALEDGADPELRAKSHGGLGRTLTAQFEHTGDLDDVELAMDHLKQALEMMPPGHPGHPGRPAVLADLARAELAHYAHTDDPIRLQQALARCEEALSSVPEEASEKTPLSGLLGGALVSQFERTHRPEDITRAVKYLEFAVSHTPEGNPERPKRMRSYGDAILSLAVIQDDHNGLNTAIEILETALGLLTPEHAAYPTVTGSLAKAFHTRYRNTNNVEDLDRAIDQLKTTVEFTPFTDPNHARITDLLGKSFMAKYRAATQPPRTQFLDYAITLHRQAVALTLPEHRHYAGRLESLGKAYSKRYRSMLRRHCAKQSDLQEAERCLTEAMERDPSRMDNILHELGKFNQS</sequence>
<dbReference type="Proteomes" id="UP000663850">
    <property type="component" value="Unassembled WGS sequence"/>
</dbReference>
<reference evidence="2" key="1">
    <citation type="submission" date="2021-01" db="EMBL/GenBank/DDBJ databases">
        <authorList>
            <person name="Kaushik A."/>
        </authorList>
    </citation>
    <scope>NUCLEOTIDE SEQUENCE</scope>
    <source>
        <strain evidence="2">Type strain: AG8-Rh-89/</strain>
    </source>
</reference>
<feature type="compositionally biased region" description="Low complexity" evidence="1">
    <location>
        <begin position="110"/>
        <end position="123"/>
    </location>
</feature>
<organism evidence="2 3">
    <name type="scientific">Rhizoctonia solani</name>
    <dbReference type="NCBI Taxonomy" id="456999"/>
    <lineage>
        <taxon>Eukaryota</taxon>
        <taxon>Fungi</taxon>
        <taxon>Dikarya</taxon>
        <taxon>Basidiomycota</taxon>
        <taxon>Agaricomycotina</taxon>
        <taxon>Agaricomycetes</taxon>
        <taxon>Cantharellales</taxon>
        <taxon>Ceratobasidiaceae</taxon>
        <taxon>Rhizoctonia</taxon>
    </lineage>
</organism>
<name>A0A8H3D008_9AGAM</name>
<evidence type="ECO:0000256" key="1">
    <source>
        <dbReference type="SAM" id="MobiDB-lite"/>
    </source>
</evidence>
<evidence type="ECO:0000313" key="3">
    <source>
        <dbReference type="Proteomes" id="UP000663850"/>
    </source>
</evidence>
<dbReference type="Gene3D" id="1.25.40.10">
    <property type="entry name" value="Tetratricopeptide repeat domain"/>
    <property type="match status" value="1"/>
</dbReference>
<comment type="caution">
    <text evidence="2">The sequence shown here is derived from an EMBL/GenBank/DDBJ whole genome shotgun (WGS) entry which is preliminary data.</text>
</comment>
<gene>
    <name evidence="2" type="ORF">RDB_LOCUS98753</name>
</gene>
<dbReference type="SUPFAM" id="SSF48452">
    <property type="entry name" value="TPR-like"/>
    <property type="match status" value="1"/>
</dbReference>
<dbReference type="InterPro" id="IPR011990">
    <property type="entry name" value="TPR-like_helical_dom_sf"/>
</dbReference>
<protein>
    <submittedName>
        <fullName evidence="2">Uncharacterized protein</fullName>
    </submittedName>
</protein>
<dbReference type="EMBL" id="CAJMWZ010005280">
    <property type="protein sequence ID" value="CAE6503836.1"/>
    <property type="molecule type" value="Genomic_DNA"/>
</dbReference>
<dbReference type="AlphaFoldDB" id="A0A8H3D008"/>
<feature type="compositionally biased region" description="Polar residues" evidence="1">
    <location>
        <begin position="50"/>
        <end position="59"/>
    </location>
</feature>
<evidence type="ECO:0000313" key="2">
    <source>
        <dbReference type="EMBL" id="CAE6503836.1"/>
    </source>
</evidence>
<feature type="region of interest" description="Disordered" evidence="1">
    <location>
        <begin position="1"/>
        <end position="209"/>
    </location>
</feature>
<proteinExistence type="predicted"/>
<accession>A0A8H3D008</accession>